<keyword evidence="11" id="KW-0534">Nitrate assimilation</keyword>
<dbReference type="RefSeq" id="WP_377572927.1">
    <property type="nucleotide sequence ID" value="NZ_JBHTMP010000034.1"/>
</dbReference>
<feature type="region of interest" description="Disordered" evidence="13">
    <location>
        <begin position="225"/>
        <end position="253"/>
    </location>
</feature>
<dbReference type="Gene3D" id="1.20.950.20">
    <property type="entry name" value="Transmembrane di-heme cytochromes, Chain C"/>
    <property type="match status" value="1"/>
</dbReference>
<evidence type="ECO:0000259" key="15">
    <source>
        <dbReference type="Pfam" id="PF02665"/>
    </source>
</evidence>
<dbReference type="EMBL" id="JBHTMP010000034">
    <property type="protein sequence ID" value="MFD1323618.1"/>
    <property type="molecule type" value="Genomic_DNA"/>
</dbReference>
<evidence type="ECO:0000256" key="6">
    <source>
        <dbReference type="ARBA" id="ARBA00022723"/>
    </source>
</evidence>
<gene>
    <name evidence="16" type="primary">narI</name>
    <name evidence="16" type="ORF">ACFQ4H_21260</name>
</gene>
<evidence type="ECO:0000256" key="5">
    <source>
        <dbReference type="ARBA" id="ARBA00022692"/>
    </source>
</evidence>
<evidence type="ECO:0000256" key="1">
    <source>
        <dbReference type="ARBA" id="ARBA00004651"/>
    </source>
</evidence>
<keyword evidence="2" id="KW-0813">Transport</keyword>
<keyword evidence="8 14" id="KW-1133">Transmembrane helix</keyword>
<evidence type="ECO:0000256" key="14">
    <source>
        <dbReference type="SAM" id="Phobius"/>
    </source>
</evidence>
<evidence type="ECO:0000256" key="2">
    <source>
        <dbReference type="ARBA" id="ARBA00022448"/>
    </source>
</evidence>
<keyword evidence="10" id="KW-0408">Iron</keyword>
<keyword evidence="12 14" id="KW-0472">Membrane</keyword>
<comment type="subcellular location">
    <subcellularLocation>
        <location evidence="1">Cell membrane</location>
        <topology evidence="1">Multi-pass membrane protein</topology>
    </subcellularLocation>
</comment>
<evidence type="ECO:0000256" key="7">
    <source>
        <dbReference type="ARBA" id="ARBA00022982"/>
    </source>
</evidence>
<dbReference type="Pfam" id="PF02665">
    <property type="entry name" value="Nitrate_red_gam"/>
    <property type="match status" value="1"/>
</dbReference>
<keyword evidence="17" id="KW-1185">Reference proteome</keyword>
<evidence type="ECO:0000256" key="12">
    <source>
        <dbReference type="ARBA" id="ARBA00023136"/>
    </source>
</evidence>
<sequence>MTTLLWVVLPYACLAVFVAGHVWRWRHDQFGWTTHTSQVLENRLLRLGSPMFHLGMLGVIGGHALGLLVPASVTEAVGISEHAYHLVAVSAGTVAGTLLLVGLALLIARRIVNRRVRRATTTMDKVLYVALAAMVGLGMFATVATNVIGDGYDYRSTIAVWFRGIFWLHPQSELMTDVPLAYQLHALGGFVLLALWPFTRLVHVWSAPLAYLLRPYVVYRSRRGPAPAAAPTPAAVRDAEVRDAERRPVSSGR</sequence>
<evidence type="ECO:0000256" key="11">
    <source>
        <dbReference type="ARBA" id="ARBA00023063"/>
    </source>
</evidence>
<accession>A0ABW3YKN2</accession>
<dbReference type="InterPro" id="IPR036197">
    <property type="entry name" value="NarG-like_sf"/>
</dbReference>
<evidence type="ECO:0000256" key="4">
    <source>
        <dbReference type="ARBA" id="ARBA00022617"/>
    </source>
</evidence>
<dbReference type="SUPFAM" id="SSF103501">
    <property type="entry name" value="Respiratory nitrate reductase 1 gamma chain"/>
    <property type="match status" value="1"/>
</dbReference>
<organism evidence="16 17">
    <name type="scientific">Micromonospora sonneratiae</name>
    <dbReference type="NCBI Taxonomy" id="1184706"/>
    <lineage>
        <taxon>Bacteria</taxon>
        <taxon>Bacillati</taxon>
        <taxon>Actinomycetota</taxon>
        <taxon>Actinomycetes</taxon>
        <taxon>Micromonosporales</taxon>
        <taxon>Micromonosporaceae</taxon>
        <taxon>Micromonospora</taxon>
    </lineage>
</organism>
<evidence type="ECO:0000313" key="17">
    <source>
        <dbReference type="Proteomes" id="UP001597260"/>
    </source>
</evidence>
<evidence type="ECO:0000256" key="9">
    <source>
        <dbReference type="ARBA" id="ARBA00023002"/>
    </source>
</evidence>
<protein>
    <submittedName>
        <fullName evidence="16">Respiratory nitrate reductase subunit gamma</fullName>
    </submittedName>
</protein>
<dbReference type="InterPro" id="IPR023234">
    <property type="entry name" value="NarG-like_domain"/>
</dbReference>
<dbReference type="InterPro" id="IPR051936">
    <property type="entry name" value="Heme-iron_electron_transfer"/>
</dbReference>
<keyword evidence="4" id="KW-0349">Heme</keyword>
<dbReference type="PANTHER" id="PTHR30598:SF3">
    <property type="entry name" value="RESPIRATORY NITRATE REDUCTASE 1 GAMMA CHAIN"/>
    <property type="match status" value="1"/>
</dbReference>
<evidence type="ECO:0000256" key="3">
    <source>
        <dbReference type="ARBA" id="ARBA00022475"/>
    </source>
</evidence>
<feature type="transmembrane region" description="Helical" evidence="14">
    <location>
        <begin position="44"/>
        <end position="71"/>
    </location>
</feature>
<dbReference type="InterPro" id="IPR003816">
    <property type="entry name" value="Nitrate_red_gam"/>
</dbReference>
<feature type="compositionally biased region" description="Basic and acidic residues" evidence="13">
    <location>
        <begin position="237"/>
        <end position="253"/>
    </location>
</feature>
<keyword evidence="6" id="KW-0479">Metal-binding</keyword>
<comment type="caution">
    <text evidence="16">The sequence shown here is derived from an EMBL/GenBank/DDBJ whole genome shotgun (WGS) entry which is preliminary data.</text>
</comment>
<feature type="transmembrane region" description="Helical" evidence="14">
    <location>
        <begin position="184"/>
        <end position="213"/>
    </location>
</feature>
<keyword evidence="9" id="KW-0560">Oxidoreductase</keyword>
<evidence type="ECO:0000256" key="10">
    <source>
        <dbReference type="ARBA" id="ARBA00023004"/>
    </source>
</evidence>
<evidence type="ECO:0000313" key="16">
    <source>
        <dbReference type="EMBL" id="MFD1323618.1"/>
    </source>
</evidence>
<feature type="compositionally biased region" description="Low complexity" evidence="13">
    <location>
        <begin position="225"/>
        <end position="235"/>
    </location>
</feature>
<dbReference type="PANTHER" id="PTHR30598">
    <property type="entry name" value="NITRATE REDUCTASE PRIVATE CHAPERONE, REDOX ENZYME MATURATION PROTEIN REMP FAMILY"/>
    <property type="match status" value="1"/>
</dbReference>
<keyword evidence="7" id="KW-0249">Electron transport</keyword>
<evidence type="ECO:0000256" key="13">
    <source>
        <dbReference type="SAM" id="MobiDB-lite"/>
    </source>
</evidence>
<feature type="transmembrane region" description="Helical" evidence="14">
    <location>
        <begin position="126"/>
        <end position="148"/>
    </location>
</feature>
<feature type="transmembrane region" description="Helical" evidence="14">
    <location>
        <begin position="83"/>
        <end position="106"/>
    </location>
</feature>
<keyword evidence="3" id="KW-1003">Cell membrane</keyword>
<feature type="domain" description="NarG-like" evidence="15">
    <location>
        <begin position="3"/>
        <end position="222"/>
    </location>
</feature>
<dbReference type="NCBIfam" id="TIGR00351">
    <property type="entry name" value="narI"/>
    <property type="match status" value="1"/>
</dbReference>
<feature type="transmembrane region" description="Helical" evidence="14">
    <location>
        <begin position="6"/>
        <end position="23"/>
    </location>
</feature>
<proteinExistence type="predicted"/>
<reference evidence="17" key="1">
    <citation type="journal article" date="2019" name="Int. J. Syst. Evol. Microbiol.">
        <title>The Global Catalogue of Microorganisms (GCM) 10K type strain sequencing project: providing services to taxonomists for standard genome sequencing and annotation.</title>
        <authorList>
            <consortium name="The Broad Institute Genomics Platform"/>
            <consortium name="The Broad Institute Genome Sequencing Center for Infectious Disease"/>
            <person name="Wu L."/>
            <person name="Ma J."/>
        </authorList>
    </citation>
    <scope>NUCLEOTIDE SEQUENCE [LARGE SCALE GENOMIC DNA]</scope>
    <source>
        <strain evidence="17">JCM 31037</strain>
    </source>
</reference>
<dbReference type="Proteomes" id="UP001597260">
    <property type="component" value="Unassembled WGS sequence"/>
</dbReference>
<evidence type="ECO:0000256" key="8">
    <source>
        <dbReference type="ARBA" id="ARBA00022989"/>
    </source>
</evidence>
<name>A0ABW3YKN2_9ACTN</name>
<keyword evidence="5 14" id="KW-0812">Transmembrane</keyword>